<organism evidence="3 4">
    <name type="scientific">Eumeta variegata</name>
    <name type="common">Bagworm moth</name>
    <name type="synonym">Eumeta japonica</name>
    <dbReference type="NCBI Taxonomy" id="151549"/>
    <lineage>
        <taxon>Eukaryota</taxon>
        <taxon>Metazoa</taxon>
        <taxon>Ecdysozoa</taxon>
        <taxon>Arthropoda</taxon>
        <taxon>Hexapoda</taxon>
        <taxon>Insecta</taxon>
        <taxon>Pterygota</taxon>
        <taxon>Neoptera</taxon>
        <taxon>Endopterygota</taxon>
        <taxon>Lepidoptera</taxon>
        <taxon>Glossata</taxon>
        <taxon>Ditrysia</taxon>
        <taxon>Tineoidea</taxon>
        <taxon>Psychidae</taxon>
        <taxon>Oiketicinae</taxon>
        <taxon>Eumeta</taxon>
    </lineage>
</organism>
<dbReference type="GO" id="GO:0004523">
    <property type="term" value="F:RNA-DNA hybrid ribonuclease activity"/>
    <property type="evidence" value="ECO:0007669"/>
    <property type="project" value="InterPro"/>
</dbReference>
<dbReference type="Proteomes" id="UP000299102">
    <property type="component" value="Unassembled WGS sequence"/>
</dbReference>
<evidence type="ECO:0000313" key="4">
    <source>
        <dbReference type="Proteomes" id="UP000299102"/>
    </source>
</evidence>
<keyword evidence="3" id="KW-0540">Nuclease</keyword>
<keyword evidence="3" id="KW-0378">Hydrolase</keyword>
<dbReference type="Gene3D" id="3.30.420.10">
    <property type="entry name" value="Ribonuclease H-like superfamily/Ribonuclease H"/>
    <property type="match status" value="3"/>
</dbReference>
<dbReference type="OrthoDB" id="6624020at2759"/>
<dbReference type="PANTHER" id="PTHR42648:SF28">
    <property type="entry name" value="TRANSPOSON-ENCODED PROTEIN WITH RIBONUCLEASE H-LIKE AND RETROVIRUS ZINC FINGER-LIKE DOMAINS"/>
    <property type="match status" value="1"/>
</dbReference>
<dbReference type="GO" id="GO:0003676">
    <property type="term" value="F:nucleic acid binding"/>
    <property type="evidence" value="ECO:0007669"/>
    <property type="project" value="InterPro"/>
</dbReference>
<dbReference type="PANTHER" id="PTHR42648">
    <property type="entry name" value="TRANSPOSASE, PUTATIVE-RELATED"/>
    <property type="match status" value="1"/>
</dbReference>
<gene>
    <name evidence="3" type="primary">RE1</name>
    <name evidence="3" type="ORF">EVAR_19544_1</name>
</gene>
<dbReference type="InterPro" id="IPR039537">
    <property type="entry name" value="Retrotran_Ty1/copia-like"/>
</dbReference>
<keyword evidence="3" id="KW-0255">Endonuclease</keyword>
<dbReference type="EMBL" id="BGZK01000169">
    <property type="protein sequence ID" value="GBP25064.1"/>
    <property type="molecule type" value="Genomic_DNA"/>
</dbReference>
<evidence type="ECO:0000259" key="2">
    <source>
        <dbReference type="Pfam" id="PF00075"/>
    </source>
</evidence>
<proteinExistence type="predicted"/>
<evidence type="ECO:0000256" key="1">
    <source>
        <dbReference type="SAM" id="MobiDB-lite"/>
    </source>
</evidence>
<feature type="region of interest" description="Disordered" evidence="1">
    <location>
        <begin position="140"/>
        <end position="206"/>
    </location>
</feature>
<keyword evidence="4" id="KW-1185">Reference proteome</keyword>
<dbReference type="AlphaFoldDB" id="A0A4C1UGL9"/>
<name>A0A4C1UGL9_EUMVA</name>
<reference evidence="3 4" key="1">
    <citation type="journal article" date="2019" name="Commun. Biol.">
        <title>The bagworm genome reveals a unique fibroin gene that provides high tensile strength.</title>
        <authorList>
            <person name="Kono N."/>
            <person name="Nakamura H."/>
            <person name="Ohtoshi R."/>
            <person name="Tomita M."/>
            <person name="Numata K."/>
            <person name="Arakawa K."/>
        </authorList>
    </citation>
    <scope>NUCLEOTIDE SEQUENCE [LARGE SCALE GENOMIC DNA]</scope>
</reference>
<dbReference type="Pfam" id="PF00075">
    <property type="entry name" value="RNase_H"/>
    <property type="match status" value="1"/>
</dbReference>
<protein>
    <submittedName>
        <fullName evidence="3">Retrovirus-related Pol polyprotein from transposon RE1 Endonuclease RE1</fullName>
    </submittedName>
</protein>
<dbReference type="SUPFAM" id="SSF53098">
    <property type="entry name" value="Ribonuclease H-like"/>
    <property type="match status" value="2"/>
</dbReference>
<dbReference type="InterPro" id="IPR002156">
    <property type="entry name" value="RNaseH_domain"/>
</dbReference>
<accession>A0A4C1UGL9</accession>
<feature type="domain" description="RNase H type-1" evidence="2">
    <location>
        <begin position="366"/>
        <end position="397"/>
    </location>
</feature>
<dbReference type="InterPro" id="IPR036397">
    <property type="entry name" value="RNaseH_sf"/>
</dbReference>
<comment type="caution">
    <text evidence="3">The sequence shown here is derived from an EMBL/GenBank/DDBJ whole genome shotgun (WGS) entry which is preliminary data.</text>
</comment>
<evidence type="ECO:0000313" key="3">
    <source>
        <dbReference type="EMBL" id="GBP25064.1"/>
    </source>
</evidence>
<dbReference type="InterPro" id="IPR012337">
    <property type="entry name" value="RNaseH-like_sf"/>
</dbReference>
<sequence>MQMNEQCDCEHQDLRPDTCRHRRFHVGTIKREGSRYIVVFKDDYSNYRCVYFTKSKHKANNCIEDFLNKDENVIENKVKCFRSDNGLEFVDKENGKVEREHRTLVEMARTILYAKNLSKKLWNEAIHTAVCSLNRFAKSKDKDRTPYEPDGLSCAGETNIVEEPKGESEGTVVDSVESEPESLNDYDRLSPSSQGDVGSESGDREDHIHYRDRAYRSVRFVRLGTGDEEARRAKMLDAVQRSVALKACRAHRTVSLHSALILARLLPLTLDSRDPCISAICLTRARTRDRVRGVEDLDPQTVDRLAVVGPRILPTVAVSKAKSGGPDGWRDGRETCDSRSSLEVLAGPRTYHPLAHEARRDISEIVAEGRAVRLFWVRAHAGIAGNERADELARRAALTKKTAADYDRFPLSYAKRVIRAASLEEWQERYAEGGTGEITKCFFPRVEQAYRVLRKTEMTSHLAQTLTGHGGFSQYLHRFKLKDSPYCACDPAKIQDVLHVLEECPMFLRERVALETEIGVIVGRGEFPAIVEDDQKRVKFLSYCCKVTERTSKLNRT</sequence>